<dbReference type="RefSeq" id="WP_093797055.1">
    <property type="nucleotide sequence ID" value="NZ_CP155571.1"/>
</dbReference>
<accession>A0ABZ3J0S5</accession>
<proteinExistence type="predicted"/>
<dbReference type="Pfam" id="PF08445">
    <property type="entry name" value="FR47"/>
    <property type="match status" value="1"/>
</dbReference>
<organism evidence="2 3">
    <name type="scientific">Sporomusa acidovorans (strain ATCC 49682 / DSM 3132 / Mol)</name>
    <dbReference type="NCBI Taxonomy" id="1123286"/>
    <lineage>
        <taxon>Bacteria</taxon>
        <taxon>Bacillati</taxon>
        <taxon>Bacillota</taxon>
        <taxon>Negativicutes</taxon>
        <taxon>Selenomonadales</taxon>
        <taxon>Sporomusaceae</taxon>
        <taxon>Sporomusa</taxon>
    </lineage>
</organism>
<keyword evidence="3" id="KW-1185">Reference proteome</keyword>
<protein>
    <recommendedName>
        <fullName evidence="1">N-acetyltransferase domain-containing protein</fullName>
    </recommendedName>
</protein>
<dbReference type="PROSITE" id="PS51186">
    <property type="entry name" value="GNAT"/>
    <property type="match status" value="1"/>
</dbReference>
<dbReference type="Proteomes" id="UP000216052">
    <property type="component" value="Chromosome"/>
</dbReference>
<name>A0ABZ3J0S5_SPOA4</name>
<evidence type="ECO:0000313" key="2">
    <source>
        <dbReference type="EMBL" id="XFO71546.1"/>
    </source>
</evidence>
<dbReference type="InterPro" id="IPR000182">
    <property type="entry name" value="GNAT_dom"/>
</dbReference>
<reference evidence="2" key="1">
    <citation type="submission" date="2024-05" db="EMBL/GenBank/DDBJ databases">
        <title>Isolation and characterization of Sporomusa carbonis sp. nov., a carboxydotrophic hydrogenogen in the genus of Sporomusa isolated from a charcoal burning pile.</title>
        <authorList>
            <person name="Boeer T."/>
            <person name="Rosenbaum F."/>
            <person name="Eysell L."/>
            <person name="Mueller V."/>
            <person name="Daniel R."/>
            <person name="Poehlein A."/>
        </authorList>
    </citation>
    <scope>NUCLEOTIDE SEQUENCE [LARGE SCALE GENOMIC DNA]</scope>
    <source>
        <strain evidence="2">DSM 3132</strain>
    </source>
</reference>
<dbReference type="SUPFAM" id="SSF55729">
    <property type="entry name" value="Acyl-CoA N-acyltransferases (Nat)"/>
    <property type="match status" value="1"/>
</dbReference>
<evidence type="ECO:0000259" key="1">
    <source>
        <dbReference type="PROSITE" id="PS51186"/>
    </source>
</evidence>
<dbReference type="Gene3D" id="3.40.630.30">
    <property type="match status" value="1"/>
</dbReference>
<dbReference type="EMBL" id="CP155571">
    <property type="protein sequence ID" value="XFO71546.1"/>
    <property type="molecule type" value="Genomic_DNA"/>
</dbReference>
<gene>
    <name evidence="2" type="ORF">SPACI_015760</name>
</gene>
<sequence length="275" mass="31408">MIRLLTSDDLPAVDAYLERNYMETAFLSGNLSRYGIENDRLSRRTGDYYGFFANSELQGMLTFYNLGSVVPHFETTAAIRDFVMLLRQRKFEVLVGMKKIVEPLSLALNQYKQIQDRDDSYYFVNYAGKPFSLPDAHQIADVETIRQSLALNFVVEAYREGFKRRFNSELAARLIEDRGQEEAFIFLLVDGMPAAQAMIQVTTGRIGQIGGVYTSESSRGKGYCKALVAELCRRIYSLGKIPTLMVRKDNSPAIRAYQALGFTYYDEYLIVKYII</sequence>
<dbReference type="InterPro" id="IPR016181">
    <property type="entry name" value="Acyl_CoA_acyltransferase"/>
</dbReference>
<dbReference type="CDD" id="cd04301">
    <property type="entry name" value="NAT_SF"/>
    <property type="match status" value="1"/>
</dbReference>
<feature type="domain" description="N-acetyltransferase" evidence="1">
    <location>
        <begin position="140"/>
        <end position="275"/>
    </location>
</feature>
<dbReference type="InterPro" id="IPR013653">
    <property type="entry name" value="GCN5-like_dom"/>
</dbReference>
<evidence type="ECO:0000313" key="3">
    <source>
        <dbReference type="Proteomes" id="UP000216052"/>
    </source>
</evidence>